<evidence type="ECO:0000313" key="1">
    <source>
        <dbReference type="EMBL" id="DAE32711.1"/>
    </source>
</evidence>
<name>A0A8S5RMY3_9VIRU</name>
<proteinExistence type="predicted"/>
<organism evidence="1">
    <name type="scientific">virus sp. ctFlR8</name>
    <dbReference type="NCBI Taxonomy" id="2825811"/>
    <lineage>
        <taxon>Viruses</taxon>
    </lineage>
</organism>
<sequence length="62" mass="7339">METKTTDAKRKAIYKYDDKFERINCRLAKGTKDRIKALKYSANDFIKLAVAEKLEREEKILK</sequence>
<dbReference type="EMBL" id="BK059128">
    <property type="protein sequence ID" value="DAE32711.1"/>
    <property type="molecule type" value="Genomic_DNA"/>
</dbReference>
<protein>
    <submittedName>
        <fullName evidence="1">Repressor</fullName>
    </submittedName>
</protein>
<reference evidence="1" key="1">
    <citation type="journal article" date="2021" name="Proc. Natl. Acad. Sci. U.S.A.">
        <title>A Catalog of Tens of Thousands of Viruses from Human Metagenomes Reveals Hidden Associations with Chronic Diseases.</title>
        <authorList>
            <person name="Tisza M.J."/>
            <person name="Buck C.B."/>
        </authorList>
    </citation>
    <scope>NUCLEOTIDE SEQUENCE</scope>
    <source>
        <strain evidence="1">CtFlR8</strain>
    </source>
</reference>
<accession>A0A8S5RMY3</accession>